<keyword evidence="4" id="KW-1185">Reference proteome</keyword>
<dbReference type="PANTHER" id="PTHR46268">
    <property type="entry name" value="STRESS RESPONSE PROTEIN NHAX"/>
    <property type="match status" value="1"/>
</dbReference>
<dbReference type="InterPro" id="IPR006015">
    <property type="entry name" value="Universal_stress_UspA"/>
</dbReference>
<dbReference type="AlphaFoldDB" id="A0A075MQ19"/>
<feature type="domain" description="UspA" evidence="2">
    <location>
        <begin position="10"/>
        <end position="157"/>
    </location>
</feature>
<organism evidence="3 4">
    <name type="scientific">Candidatus Nitrososphaera evergladensis SR1</name>
    <dbReference type="NCBI Taxonomy" id="1459636"/>
    <lineage>
        <taxon>Archaea</taxon>
        <taxon>Nitrososphaerota</taxon>
        <taxon>Nitrososphaeria</taxon>
        <taxon>Nitrososphaerales</taxon>
        <taxon>Nitrososphaeraceae</taxon>
        <taxon>Nitrososphaera</taxon>
    </lineage>
</organism>
<sequence length="157" mass="17216">MSRDIKSNRIRRILVPVDGSENAFRATSFAIDLAKKYGAELVVIYALQLNQSLSYLGTYGMPTPQHIADMIQAAKKEADPWFDRIKKEADASTVKVKSEVIEAPLSIVGDIVTYAENNQFDIIVVGSRGRTGFKKILLGSIASGIVTYAHCPVLVTK</sequence>
<dbReference type="Pfam" id="PF00582">
    <property type="entry name" value="Usp"/>
    <property type="match status" value="1"/>
</dbReference>
<dbReference type="PANTHER" id="PTHR46268:SF6">
    <property type="entry name" value="UNIVERSAL STRESS PROTEIN UP12"/>
    <property type="match status" value="1"/>
</dbReference>
<dbReference type="GeneID" id="41596721"/>
<reference evidence="3 4" key="1">
    <citation type="journal article" date="2014" name="PLoS ONE">
        <title>Genome Sequence of Candidatus Nitrososphaera evergladensis from Group I.1b Enriched from Everglades Soil Reveals Novel Genomic Features of the Ammonia-Oxidizing Archaea.</title>
        <authorList>
            <person name="Zhalnina K.V."/>
            <person name="Dias R."/>
            <person name="Leonard M.T."/>
            <person name="Dorr de Quadros P."/>
            <person name="Camargo F.A."/>
            <person name="Drew J.C."/>
            <person name="Farmerie W.G."/>
            <person name="Daroub S.H."/>
            <person name="Triplett E.W."/>
        </authorList>
    </citation>
    <scope>NUCLEOTIDE SEQUENCE [LARGE SCALE GENOMIC DNA]</scope>
    <source>
        <strain evidence="3 4">SR1</strain>
    </source>
</reference>
<dbReference type="HOGENOM" id="CLU_049301_11_1_2"/>
<dbReference type="eggNOG" id="arCOG02053">
    <property type="taxonomic scope" value="Archaea"/>
</dbReference>
<dbReference type="InterPro" id="IPR014729">
    <property type="entry name" value="Rossmann-like_a/b/a_fold"/>
</dbReference>
<dbReference type="PRINTS" id="PR01438">
    <property type="entry name" value="UNVRSLSTRESS"/>
</dbReference>
<accession>A0A075MQ19</accession>
<evidence type="ECO:0000313" key="4">
    <source>
        <dbReference type="Proteomes" id="UP000028194"/>
    </source>
</evidence>
<name>A0A075MQ19_9ARCH</name>
<dbReference type="KEGG" id="nev:NTE_00881"/>
<dbReference type="SUPFAM" id="SSF52402">
    <property type="entry name" value="Adenine nucleotide alpha hydrolases-like"/>
    <property type="match status" value="1"/>
</dbReference>
<evidence type="ECO:0000259" key="2">
    <source>
        <dbReference type="Pfam" id="PF00582"/>
    </source>
</evidence>
<dbReference type="InterPro" id="IPR006016">
    <property type="entry name" value="UspA"/>
</dbReference>
<dbReference type="Gene3D" id="3.40.50.620">
    <property type="entry name" value="HUPs"/>
    <property type="match status" value="1"/>
</dbReference>
<gene>
    <name evidence="3" type="ORF">NTE_00881</name>
</gene>
<protein>
    <submittedName>
        <fullName evidence="3">Universal stress protein UspA-like protein</fullName>
    </submittedName>
</protein>
<proteinExistence type="inferred from homology"/>
<dbReference type="EMBL" id="CP007174">
    <property type="protein sequence ID" value="AIF82957.1"/>
    <property type="molecule type" value="Genomic_DNA"/>
</dbReference>
<comment type="similarity">
    <text evidence="1">Belongs to the universal stress protein A family.</text>
</comment>
<dbReference type="Proteomes" id="UP000028194">
    <property type="component" value="Chromosome"/>
</dbReference>
<evidence type="ECO:0000313" key="3">
    <source>
        <dbReference type="EMBL" id="AIF82957.1"/>
    </source>
</evidence>
<evidence type="ECO:0000256" key="1">
    <source>
        <dbReference type="ARBA" id="ARBA00008791"/>
    </source>
</evidence>
<dbReference type="CDD" id="cd00293">
    <property type="entry name" value="USP-like"/>
    <property type="match status" value="1"/>
</dbReference>
<dbReference type="RefSeq" id="WP_148699820.1">
    <property type="nucleotide sequence ID" value="NZ_CP007174.1"/>
</dbReference>
<dbReference type="OrthoDB" id="105697at2157"/>
<dbReference type="STRING" id="1459636.NTE_00881"/>